<evidence type="ECO:0000313" key="1">
    <source>
        <dbReference type="EMBL" id="MEI9402645.1"/>
    </source>
</evidence>
<name>A0ABU8KB23_9HYPH</name>
<proteinExistence type="predicted"/>
<comment type="caution">
    <text evidence="1">The sequence shown here is derived from an EMBL/GenBank/DDBJ whole genome shotgun (WGS) entry which is preliminary data.</text>
</comment>
<dbReference type="RefSeq" id="WP_337093030.1">
    <property type="nucleotide sequence ID" value="NZ_JAPYKO010000005.1"/>
</dbReference>
<protein>
    <submittedName>
        <fullName evidence="1">Uncharacterized protein</fullName>
    </submittedName>
</protein>
<reference evidence="1 2" key="1">
    <citation type="submission" date="2022-12" db="EMBL/GenBank/DDBJ databases">
        <authorList>
            <person name="Muema E."/>
        </authorList>
    </citation>
    <scope>NUCLEOTIDE SEQUENCE [LARGE SCALE GENOMIC DNA]</scope>
    <source>
        <strain evidence="2">1330</strain>
    </source>
</reference>
<keyword evidence="2" id="KW-1185">Reference proteome</keyword>
<sequence length="93" mass="10611">MPEWPKDKLLKQGPELPMAERIRRYQHNIRVIRDSGCAVPTSALVDTLDPAEIELWFADSAFRSHRLKRAIEAVAQLPEETTLPSPFTETDPD</sequence>
<gene>
    <name evidence="1" type="ORF">O7A05_10815</name>
</gene>
<dbReference type="EMBL" id="JAPYKO010000005">
    <property type="protein sequence ID" value="MEI9402645.1"/>
    <property type="molecule type" value="Genomic_DNA"/>
</dbReference>
<evidence type="ECO:0000313" key="2">
    <source>
        <dbReference type="Proteomes" id="UP001366503"/>
    </source>
</evidence>
<accession>A0ABU8KB23</accession>
<dbReference type="Proteomes" id="UP001366503">
    <property type="component" value="Unassembled WGS sequence"/>
</dbReference>
<organism evidence="1 2">
    <name type="scientific">Mesorhizobium argentiipisi</name>
    <dbReference type="NCBI Taxonomy" id="3015175"/>
    <lineage>
        <taxon>Bacteria</taxon>
        <taxon>Pseudomonadati</taxon>
        <taxon>Pseudomonadota</taxon>
        <taxon>Alphaproteobacteria</taxon>
        <taxon>Hyphomicrobiales</taxon>
        <taxon>Phyllobacteriaceae</taxon>
        <taxon>Mesorhizobium</taxon>
    </lineage>
</organism>